<feature type="compositionally biased region" description="Low complexity" evidence="1">
    <location>
        <begin position="116"/>
        <end position="127"/>
    </location>
</feature>
<evidence type="ECO:0000256" key="1">
    <source>
        <dbReference type="SAM" id="MobiDB-lite"/>
    </source>
</evidence>
<keyword evidence="3" id="KW-1185">Reference proteome</keyword>
<organism evidence="2 3">
    <name type="scientific">Leptosia nina</name>
    <dbReference type="NCBI Taxonomy" id="320188"/>
    <lineage>
        <taxon>Eukaryota</taxon>
        <taxon>Metazoa</taxon>
        <taxon>Ecdysozoa</taxon>
        <taxon>Arthropoda</taxon>
        <taxon>Hexapoda</taxon>
        <taxon>Insecta</taxon>
        <taxon>Pterygota</taxon>
        <taxon>Neoptera</taxon>
        <taxon>Endopterygota</taxon>
        <taxon>Lepidoptera</taxon>
        <taxon>Glossata</taxon>
        <taxon>Ditrysia</taxon>
        <taxon>Papilionoidea</taxon>
        <taxon>Pieridae</taxon>
        <taxon>Pierinae</taxon>
        <taxon>Leptosia</taxon>
    </lineage>
</organism>
<evidence type="ECO:0000313" key="2">
    <source>
        <dbReference type="EMBL" id="CAK1548160.1"/>
    </source>
</evidence>
<feature type="region of interest" description="Disordered" evidence="1">
    <location>
        <begin position="372"/>
        <end position="449"/>
    </location>
</feature>
<protein>
    <submittedName>
        <fullName evidence="2">Uncharacterized protein</fullName>
    </submittedName>
</protein>
<gene>
    <name evidence="2" type="ORF">LNINA_LOCUS7580</name>
</gene>
<feature type="region of interest" description="Disordered" evidence="1">
    <location>
        <begin position="264"/>
        <end position="347"/>
    </location>
</feature>
<feature type="compositionally biased region" description="Pro residues" evidence="1">
    <location>
        <begin position="378"/>
        <end position="387"/>
    </location>
</feature>
<feature type="region of interest" description="Disordered" evidence="1">
    <location>
        <begin position="86"/>
        <end position="127"/>
    </location>
</feature>
<feature type="compositionally biased region" description="Pro residues" evidence="1">
    <location>
        <begin position="276"/>
        <end position="296"/>
    </location>
</feature>
<feature type="compositionally biased region" description="Basic and acidic residues" evidence="1">
    <location>
        <begin position="405"/>
        <end position="417"/>
    </location>
</feature>
<dbReference type="AlphaFoldDB" id="A0AAV1JHY1"/>
<accession>A0AAV1JHY1</accession>
<comment type="caution">
    <text evidence="2">The sequence shown here is derived from an EMBL/GenBank/DDBJ whole genome shotgun (WGS) entry which is preliminary data.</text>
</comment>
<feature type="region of interest" description="Disordered" evidence="1">
    <location>
        <begin position="140"/>
        <end position="223"/>
    </location>
</feature>
<dbReference type="Proteomes" id="UP001497472">
    <property type="component" value="Unassembled WGS sequence"/>
</dbReference>
<sequence>MSRSVNLRLVCGTAVSDWKVIVLVQKTRLACIWIIKLGDQFSRDNGSTHALYLETIVEETSDDLRSERSSAATWLSDSDADSVIHVRGNGGSECDSESEREWACPAKRRRRERANSPTSTGSLSRSSSLAQFESLERSCAAPVSPSLSPDSLESPPCSPPPTRPAPRAHLSAENLSEDSGYCERSRRPPPPARPPEIAHTSGSVPCLASPSAGRQPPRAARAVSLPAELDVCAEPKRHAQHNARFKQTFEVCDSFTVSVADLTALDYRPAPRRPRLPPPPPPRPPQHPPPPPPQPETCPRSIREPSAGSDSTTESERAFTREMEATARKLDDNSKRALADTGNYEREISVLTAKRLRDSWGVWDDVLDELRRRIEPTSPSPSPPRSPSPEVIREPAFASTPLRSGDVHVRSTPELRSRATPQRETPEELRASLQLVAPPRRQRAPGAFHLHGLERGDFFTGRRRSELAGSERQHGD</sequence>
<reference evidence="2 3" key="1">
    <citation type="submission" date="2023-11" db="EMBL/GenBank/DDBJ databases">
        <authorList>
            <person name="Okamura Y."/>
        </authorList>
    </citation>
    <scope>NUCLEOTIDE SEQUENCE [LARGE SCALE GENOMIC DNA]</scope>
</reference>
<proteinExistence type="predicted"/>
<feature type="compositionally biased region" description="Low complexity" evidence="1">
    <location>
        <begin position="142"/>
        <end position="155"/>
    </location>
</feature>
<name>A0AAV1JHY1_9NEOP</name>
<evidence type="ECO:0000313" key="3">
    <source>
        <dbReference type="Proteomes" id="UP001497472"/>
    </source>
</evidence>
<feature type="compositionally biased region" description="Basic and acidic residues" evidence="1">
    <location>
        <begin position="314"/>
        <end position="347"/>
    </location>
</feature>
<dbReference type="EMBL" id="CAVLEF010000010">
    <property type="protein sequence ID" value="CAK1548160.1"/>
    <property type="molecule type" value="Genomic_DNA"/>
</dbReference>